<keyword evidence="1" id="KW-0812">Transmembrane</keyword>
<evidence type="ECO:0000313" key="3">
    <source>
        <dbReference type="Proteomes" id="UP000242610"/>
    </source>
</evidence>
<keyword evidence="1" id="KW-1133">Transmembrane helix</keyword>
<protein>
    <submittedName>
        <fullName evidence="2">Uncharacterized protein</fullName>
    </submittedName>
</protein>
<keyword evidence="3" id="KW-1185">Reference proteome</keyword>
<proteinExistence type="predicted"/>
<feature type="transmembrane region" description="Helical" evidence="1">
    <location>
        <begin position="32"/>
        <end position="53"/>
    </location>
</feature>
<sequence length="61" mass="6995">MRNLLLLISTISIILLTNVILALSVSLCQTFSLFRMVTLISSLAVFMFILYVFKKLRKQTN</sequence>
<dbReference type="AlphaFoldDB" id="A0A1C4H7J1"/>
<evidence type="ECO:0000313" key="2">
    <source>
        <dbReference type="EMBL" id="SCC80628.1"/>
    </source>
</evidence>
<gene>
    <name evidence="2" type="ORF">GA0061077_1289</name>
</gene>
<name>A0A1C4H7J1_9BIFI</name>
<dbReference type="EMBL" id="FMBL01000003">
    <property type="protein sequence ID" value="SCC80628.1"/>
    <property type="molecule type" value="Genomic_DNA"/>
</dbReference>
<dbReference type="STRING" id="1505727.GA0061077_1289"/>
<dbReference type="Proteomes" id="UP000242610">
    <property type="component" value="Unassembled WGS sequence"/>
</dbReference>
<organism evidence="2 3">
    <name type="scientific">Bifidobacterium commune</name>
    <dbReference type="NCBI Taxonomy" id="1505727"/>
    <lineage>
        <taxon>Bacteria</taxon>
        <taxon>Bacillati</taxon>
        <taxon>Actinomycetota</taxon>
        <taxon>Actinomycetes</taxon>
        <taxon>Bifidobacteriales</taxon>
        <taxon>Bifidobacteriaceae</taxon>
        <taxon>Bifidobacterium</taxon>
    </lineage>
</organism>
<reference evidence="3" key="1">
    <citation type="submission" date="2016-08" db="EMBL/GenBank/DDBJ databases">
        <authorList>
            <person name="Varghese N."/>
            <person name="Submissions Spin"/>
        </authorList>
    </citation>
    <scope>NUCLEOTIDE SEQUENCE [LARGE SCALE GENOMIC DNA]</scope>
    <source>
        <strain evidence="3">R-52791</strain>
    </source>
</reference>
<keyword evidence="1" id="KW-0472">Membrane</keyword>
<evidence type="ECO:0000256" key="1">
    <source>
        <dbReference type="SAM" id="Phobius"/>
    </source>
</evidence>
<accession>A0A1C4H7J1</accession>